<dbReference type="KEGG" id="mel:Metbo_1195"/>
<evidence type="ECO:0000313" key="2">
    <source>
        <dbReference type="EMBL" id="ADZ09439.1"/>
    </source>
</evidence>
<dbReference type="EMBL" id="CP002551">
    <property type="protein sequence ID" value="ADZ09439.1"/>
    <property type="molecule type" value="Genomic_DNA"/>
</dbReference>
<feature type="transmembrane region" description="Helical" evidence="1">
    <location>
        <begin position="78"/>
        <end position="98"/>
    </location>
</feature>
<keyword evidence="1" id="KW-1133">Transmembrane helix</keyword>
<evidence type="ECO:0000313" key="3">
    <source>
        <dbReference type="Proteomes" id="UP000007490"/>
    </source>
</evidence>
<dbReference type="Pfam" id="PF09946">
    <property type="entry name" value="DUF2178"/>
    <property type="match status" value="1"/>
</dbReference>
<proteinExistence type="predicted"/>
<protein>
    <recommendedName>
        <fullName evidence="4">DUF2178 domain-containing protein</fullName>
    </recommendedName>
</protein>
<dbReference type="HOGENOM" id="CLU_1891443_0_0_2"/>
<gene>
    <name evidence="2" type="ordered locus">Metbo_1195</name>
</gene>
<dbReference type="Proteomes" id="UP000007490">
    <property type="component" value="Chromosome"/>
</dbReference>
<keyword evidence="1" id="KW-0812">Transmembrane</keyword>
<feature type="transmembrane region" description="Helical" evidence="1">
    <location>
        <begin position="30"/>
        <end position="49"/>
    </location>
</feature>
<organism evidence="2 3">
    <name type="scientific">Methanobacterium lacus (strain AL-21)</name>
    <dbReference type="NCBI Taxonomy" id="877455"/>
    <lineage>
        <taxon>Archaea</taxon>
        <taxon>Methanobacteriati</taxon>
        <taxon>Methanobacteriota</taxon>
        <taxon>Methanomada group</taxon>
        <taxon>Methanobacteria</taxon>
        <taxon>Methanobacteriales</taxon>
        <taxon>Methanobacteriaceae</taxon>
        <taxon>Methanobacterium</taxon>
    </lineage>
</organism>
<reference evidence="2 3" key="2">
    <citation type="journal article" date="2014" name="Int. J. Syst. Evol. Microbiol.">
        <title>Methanobacterium paludis sp. nov. and a novel strain of Methanobacterium lacus isolated from northern peatlands.</title>
        <authorList>
            <person name="Cadillo-Quiroz H."/>
            <person name="Brauer S.L."/>
            <person name="Goodson N."/>
            <person name="Yavitt J.B."/>
            <person name="Zinder S.H."/>
        </authorList>
    </citation>
    <scope>NUCLEOTIDE SEQUENCE [LARGE SCALE GENOMIC DNA]</scope>
    <source>
        <strain evidence="2 3">AL-21</strain>
    </source>
</reference>
<name>F0T6C4_METLA</name>
<dbReference type="AlphaFoldDB" id="F0T6C4"/>
<feature type="transmembrane region" description="Helical" evidence="1">
    <location>
        <begin position="7"/>
        <end position="24"/>
    </location>
</feature>
<evidence type="ECO:0008006" key="4">
    <source>
        <dbReference type="Google" id="ProtNLM"/>
    </source>
</evidence>
<keyword evidence="3" id="KW-1185">Reference proteome</keyword>
<dbReference type="GeneID" id="10277645"/>
<dbReference type="eggNOG" id="arCOG04440">
    <property type="taxonomic scope" value="Archaea"/>
</dbReference>
<dbReference type="InterPro" id="IPR019235">
    <property type="entry name" value="DUF2178_TM"/>
</dbReference>
<accession>F0T6C4</accession>
<keyword evidence="1" id="KW-0472">Membrane</keyword>
<sequence>MNEKSLKILFILTSMIQSVLWIVGLLFANIWFVLAAIIVVLIILPLVYIHRNDISGMFQGKDIMEDERTELINEKSSTVTLGALVGIILYAGLIIISLRNSYPDIQLAGYTLFATAVLALIINMISRIYYKRRY</sequence>
<reference evidence="3" key="1">
    <citation type="submission" date="2011-02" db="EMBL/GenBank/DDBJ databases">
        <title>Complete sequence of Methanobacterium sp. AL-21.</title>
        <authorList>
            <consortium name="US DOE Joint Genome Institute"/>
            <person name="Lucas S."/>
            <person name="Copeland A."/>
            <person name="Lapidus A."/>
            <person name="Cheng J.-F."/>
            <person name="Goodwin L."/>
            <person name="Pitluck S."/>
            <person name="Chertkov O."/>
            <person name="Detter J.C."/>
            <person name="Han C."/>
            <person name="Tapia R."/>
            <person name="Land M."/>
            <person name="Hauser L."/>
            <person name="Kyrpides N."/>
            <person name="Ivanova N."/>
            <person name="Mikhailova N."/>
            <person name="Pagani I."/>
            <person name="Cadillo-Quiroz H."/>
            <person name="Imachi H."/>
            <person name="Zinder S."/>
            <person name="Liu W."/>
            <person name="Woyke T."/>
        </authorList>
    </citation>
    <scope>NUCLEOTIDE SEQUENCE [LARGE SCALE GENOMIC DNA]</scope>
    <source>
        <strain evidence="3">AL-21</strain>
    </source>
</reference>
<dbReference type="STRING" id="877455.Metbo_1195"/>
<dbReference type="RefSeq" id="WP_013644790.1">
    <property type="nucleotide sequence ID" value="NC_015216.1"/>
</dbReference>
<evidence type="ECO:0000256" key="1">
    <source>
        <dbReference type="SAM" id="Phobius"/>
    </source>
</evidence>
<feature type="transmembrane region" description="Helical" evidence="1">
    <location>
        <begin position="110"/>
        <end position="130"/>
    </location>
</feature>
<dbReference type="OrthoDB" id="70484at2157"/>